<keyword evidence="3 6" id="KW-0812">Transmembrane</keyword>
<evidence type="ECO:0000256" key="6">
    <source>
        <dbReference type="SAM" id="Phobius"/>
    </source>
</evidence>
<reference evidence="10" key="1">
    <citation type="submission" date="2024-04" db="EMBL/GenBank/DDBJ databases">
        <title>Phylogenomic analyses of a clade within the roseobacter group suggest taxonomic reassignments of species of the genera Aestuariivita, Citreicella, Loktanella, Nautella, Pelagibaca, Ruegeria, Thalassobius, Thiobacimonas and Tropicibacter, and the proposal o.</title>
        <authorList>
            <person name="Jeon C.O."/>
        </authorList>
    </citation>
    <scope>NUCLEOTIDE SEQUENCE [LARGE SCALE GENOMIC DNA]</scope>
    <source>
        <strain evidence="10">BS5-3</strain>
    </source>
</reference>
<evidence type="ECO:0000313" key="9">
    <source>
        <dbReference type="EMBL" id="XFO62970.1"/>
    </source>
</evidence>
<evidence type="ECO:0000259" key="7">
    <source>
        <dbReference type="Pfam" id="PF03772"/>
    </source>
</evidence>
<feature type="transmembrane region" description="Helical" evidence="6">
    <location>
        <begin position="457"/>
        <end position="477"/>
    </location>
</feature>
<sequence>MIEDILLAQRGALVGWVPVCLAIGIGTYFALPSEPGFLLSAYLVLAALGCAVLARVIRIAYAPIVLGLLLVLAGIGLAKYRTNDVAAPVLNFRYYGPIEGRVVNIDRSASDAVRLTLDQVVLSRMSPERRPARVRVSVHGDQVIETFKPGEVLVMTGHLSPPSGPAEPGGFDFQRHAWFLQLGAVGYTRTPVLRMAAPERPTWAMRIFAARMALSTAVQEAMPGRTGAFAAAIMTGDRSAMDQQTLQNLRAANLAHLLAISGLHMGLLTGFVFAVIRYGLALFPPVALRFPTKKLAAICALIVGAFYLALSGGNVATERAFIMVAVMFVAVLLDRRALTLRAVAIAAIIVLVWQPEALTGPGFQMSFAATTALVAVFAALRRFDLHRLPKWTRPVVSVALSSFIAGLATAPIAAAHFNQVAHYGLVANLLSVPLMGVLVMPAAVLAICLAPLGLWQIGLWLMEWGLRWILFVAANVAGQPGALGHVVAPNATVLPILALGLLWIILWQGRTRLLGLAPVCCAFVLWSLTERPILLVADNGALLGVAGPQGRALSKPSGSGFVAGIWLENDGGPVAQEVAASRPGLVREGRKVSVSLNGWDIVQTSGKTALAALSGCDGADILITNQTDDVPRPCMVFDVLRLRQTGALALDVLSNGDLQITTAHSIAGARPWNSAQGPVSPPIIISHVQKERAADATLLSQNNTDQ</sequence>
<feature type="transmembrane region" description="Helical" evidence="6">
    <location>
        <begin position="338"/>
        <end position="355"/>
    </location>
</feature>
<evidence type="ECO:0000313" key="10">
    <source>
        <dbReference type="Proteomes" id="UP001440612"/>
    </source>
</evidence>
<dbReference type="Pfam" id="PF13567">
    <property type="entry name" value="DUF4131"/>
    <property type="match status" value="1"/>
</dbReference>
<feature type="transmembrane region" description="Helical" evidence="6">
    <location>
        <begin position="361"/>
        <end position="383"/>
    </location>
</feature>
<dbReference type="PANTHER" id="PTHR30619:SF1">
    <property type="entry name" value="RECOMBINATION PROTEIN 2"/>
    <property type="match status" value="1"/>
</dbReference>
<dbReference type="PANTHER" id="PTHR30619">
    <property type="entry name" value="DNA INTERNALIZATION/COMPETENCE PROTEIN COMEC/REC2"/>
    <property type="match status" value="1"/>
</dbReference>
<keyword evidence="5 6" id="KW-0472">Membrane</keyword>
<feature type="transmembrane region" description="Helical" evidence="6">
    <location>
        <begin position="483"/>
        <end position="506"/>
    </location>
</feature>
<comment type="subcellular location">
    <subcellularLocation>
        <location evidence="1">Cell membrane</location>
        <topology evidence="1">Multi-pass membrane protein</topology>
    </subcellularLocation>
</comment>
<keyword evidence="10" id="KW-1185">Reference proteome</keyword>
<feature type="transmembrane region" description="Helical" evidence="6">
    <location>
        <begin position="395"/>
        <end position="417"/>
    </location>
</feature>
<protein>
    <submittedName>
        <fullName evidence="9">ComEC/Rec2 family competence protein</fullName>
    </submittedName>
</protein>
<dbReference type="RefSeq" id="WP_373636636.1">
    <property type="nucleotide sequence ID" value="NZ_CP150951.2"/>
</dbReference>
<proteinExistence type="predicted"/>
<feature type="domain" description="ComEC/Rec2-related protein" evidence="7">
    <location>
        <begin position="234"/>
        <end position="510"/>
    </location>
</feature>
<feature type="transmembrane region" description="Helical" evidence="6">
    <location>
        <begin position="513"/>
        <end position="529"/>
    </location>
</feature>
<feature type="transmembrane region" description="Helical" evidence="6">
    <location>
        <begin position="12"/>
        <end position="31"/>
    </location>
</feature>
<dbReference type="InterPro" id="IPR004477">
    <property type="entry name" value="ComEC_N"/>
</dbReference>
<dbReference type="NCBIfam" id="TIGR00360">
    <property type="entry name" value="ComEC_N-term"/>
    <property type="match status" value="1"/>
</dbReference>
<feature type="transmembrane region" description="Helical" evidence="6">
    <location>
        <begin position="292"/>
        <end position="310"/>
    </location>
</feature>
<feature type="transmembrane region" description="Helical" evidence="6">
    <location>
        <begin position="254"/>
        <end position="280"/>
    </location>
</feature>
<dbReference type="InterPro" id="IPR025405">
    <property type="entry name" value="DUF4131"/>
</dbReference>
<accession>A0ABZ3IDK0</accession>
<organism evidence="9 10">
    <name type="scientific">Yoonia phaeophyticola</name>
    <dbReference type="NCBI Taxonomy" id="3137369"/>
    <lineage>
        <taxon>Bacteria</taxon>
        <taxon>Pseudomonadati</taxon>
        <taxon>Pseudomonadota</taxon>
        <taxon>Alphaproteobacteria</taxon>
        <taxon>Rhodobacterales</taxon>
        <taxon>Paracoccaceae</taxon>
        <taxon>Yoonia</taxon>
    </lineage>
</organism>
<evidence type="ECO:0000256" key="1">
    <source>
        <dbReference type="ARBA" id="ARBA00004651"/>
    </source>
</evidence>
<dbReference type="Proteomes" id="UP001440612">
    <property type="component" value="Chromosome"/>
</dbReference>
<keyword evidence="4 6" id="KW-1133">Transmembrane helix</keyword>
<dbReference type="EMBL" id="CP150951">
    <property type="protein sequence ID" value="XFO62970.1"/>
    <property type="molecule type" value="Genomic_DNA"/>
</dbReference>
<feature type="transmembrane region" description="Helical" evidence="6">
    <location>
        <begin position="429"/>
        <end position="450"/>
    </location>
</feature>
<evidence type="ECO:0000256" key="2">
    <source>
        <dbReference type="ARBA" id="ARBA00022475"/>
    </source>
</evidence>
<keyword evidence="2" id="KW-1003">Cell membrane</keyword>
<feature type="domain" description="DUF4131" evidence="8">
    <location>
        <begin position="39"/>
        <end position="190"/>
    </location>
</feature>
<evidence type="ECO:0000256" key="4">
    <source>
        <dbReference type="ARBA" id="ARBA00022989"/>
    </source>
</evidence>
<evidence type="ECO:0000256" key="5">
    <source>
        <dbReference type="ARBA" id="ARBA00023136"/>
    </source>
</evidence>
<evidence type="ECO:0000259" key="8">
    <source>
        <dbReference type="Pfam" id="PF13567"/>
    </source>
</evidence>
<dbReference type="InterPro" id="IPR052159">
    <property type="entry name" value="Competence_DNA_uptake"/>
</dbReference>
<gene>
    <name evidence="9" type="ORF">AABB29_12575</name>
</gene>
<feature type="transmembrane region" description="Helical" evidence="6">
    <location>
        <begin position="61"/>
        <end position="80"/>
    </location>
</feature>
<dbReference type="Pfam" id="PF03772">
    <property type="entry name" value="Competence"/>
    <property type="match status" value="1"/>
</dbReference>
<name>A0ABZ3IDK0_9RHOB</name>
<evidence type="ECO:0000256" key="3">
    <source>
        <dbReference type="ARBA" id="ARBA00022692"/>
    </source>
</evidence>